<reference evidence="2" key="1">
    <citation type="submission" date="2016-03" db="EMBL/GenBank/DDBJ databases">
        <title>Microsymbionts genomes from the relict species Vavilovia formosa.</title>
        <authorList>
            <person name="Chirak E."/>
            <person name="Kimeklis A."/>
            <person name="Kopat V."/>
            <person name="Andronov E."/>
        </authorList>
    </citation>
    <scope>NUCLEOTIDE SEQUENCE [LARGE SCALE GENOMIC DNA]</scope>
    <source>
        <strain evidence="2">Vaf12</strain>
    </source>
</reference>
<feature type="transmembrane region" description="Helical" evidence="1">
    <location>
        <begin position="78"/>
        <end position="96"/>
    </location>
</feature>
<proteinExistence type="predicted"/>
<organism evidence="2">
    <name type="scientific">Rhizobium leguminosarum</name>
    <dbReference type="NCBI Taxonomy" id="384"/>
    <lineage>
        <taxon>Bacteria</taxon>
        <taxon>Pseudomonadati</taxon>
        <taxon>Pseudomonadota</taxon>
        <taxon>Alphaproteobacteria</taxon>
        <taxon>Hyphomicrobiales</taxon>
        <taxon>Rhizobiaceae</taxon>
        <taxon>Rhizobium/Agrobacterium group</taxon>
        <taxon>Rhizobium</taxon>
    </lineage>
</organism>
<dbReference type="RefSeq" id="WP_062944274.1">
    <property type="nucleotide sequence ID" value="NZ_CP171844.1"/>
</dbReference>
<evidence type="ECO:0000313" key="2">
    <source>
        <dbReference type="EMBL" id="KZA97759.1"/>
    </source>
</evidence>
<keyword evidence="1" id="KW-0472">Membrane</keyword>
<accession>A0A154ICQ2</accession>
<dbReference type="AlphaFoldDB" id="A0A154ICQ2"/>
<dbReference type="EMBL" id="LVYU01000130">
    <property type="protein sequence ID" value="KZA97759.1"/>
    <property type="molecule type" value="Genomic_DNA"/>
</dbReference>
<name>A0A154ICQ2_RHILE</name>
<sequence>MIAKSVSGFWHHALTLNLEQDSDFRSTGLKIILFQGNDTLLGKINPQAISAAGGMELPDADRRLGEPSNRVNDMDYELAFAATVATASFLVFMLIVHRT</sequence>
<keyword evidence="1" id="KW-0812">Transmembrane</keyword>
<protein>
    <submittedName>
        <fullName evidence="2">Uncharacterized protein</fullName>
    </submittedName>
</protein>
<gene>
    <name evidence="2" type="ORF">A4A59_29995</name>
</gene>
<evidence type="ECO:0000256" key="1">
    <source>
        <dbReference type="SAM" id="Phobius"/>
    </source>
</evidence>
<comment type="caution">
    <text evidence="2">The sequence shown here is derived from an EMBL/GenBank/DDBJ whole genome shotgun (WGS) entry which is preliminary data.</text>
</comment>
<keyword evidence="1" id="KW-1133">Transmembrane helix</keyword>